<organism evidence="9 10">
    <name type="scientific">Orrella marina</name>
    <dbReference type="NCBI Taxonomy" id="2163011"/>
    <lineage>
        <taxon>Bacteria</taxon>
        <taxon>Pseudomonadati</taxon>
        <taxon>Pseudomonadota</taxon>
        <taxon>Betaproteobacteria</taxon>
        <taxon>Burkholderiales</taxon>
        <taxon>Alcaligenaceae</taxon>
        <taxon>Orrella</taxon>
    </lineage>
</organism>
<sequence length="807" mass="88259">MYIDGTTRVYAIVADPIEQVKTPQSINAAFRARGFNGVLVPAHVSPENLRIFFQGVKTINNFDGLIVTVPHKQAAALLCDEISVAAQMTGAVNVVRKEESGRLVGDILDGKGFVDGLLLNDIRPADKKVFLAGAGGAASAIAFALAHSGVSALGLYNRTVSRARDLQSRLNKAFPDLHVAMAGSSPEGYDLIVNATSLGMNEADPLPLNADQLDESQIVAEVIMQPEITALLQTAKQRGCRIQPGRPMLNAQIDLMISFMGHTDIIMVETEYDYVIVGGGTAACVLANRLSANSSIRVLILEAGSRPRSPWIKIPAGFPRLLVNPVYNWRFETRPEDNVLGRTIAIPRGRGLGGSTLINGMIYVHGQPGDYDNWHELGATGWCAQSLMPYFRKLENYALENVSRGKQGPMRVDQVRERFPIASRFLEAARQAGYPYNDDYNGEQQDGFGYYQVTQHRSERWSVYDGYLKPALKRSNLEVRTHALVTKLICEDGACKGVSYTSKGLTFTVKARHSVILCAGAVQSPQLLEVSGIGDPARLENLGIPVVLARPGVGENYIDHFATRMNWRIRGLRTLNETARGAGLARPILQYIFRRRGILSLGTGLVHGFVRTRANLSSPDVQYFFMHASYANAAVRELDREPGMTLGVAGLRPTSTGSIHIDSPDPRNPPAIRPNFLATDEDQRTLVEGMKIARAIVGKPALSPYIDYEMNPGAEVQSDDEWLHFARMNGQTIYHPVGTCRMGTDTHAVVDPRLRVIGMRGLRVVDASVFPAIVSGNTQAAVMAVAERASDLILEDHHENHDLPIPT</sequence>
<dbReference type="Gene3D" id="3.40.50.10860">
    <property type="entry name" value="Leucine Dehydrogenase, chain A, domain 1"/>
    <property type="match status" value="1"/>
</dbReference>
<dbReference type="SUPFAM" id="SSF51905">
    <property type="entry name" value="FAD/NAD(P)-binding domain"/>
    <property type="match status" value="1"/>
</dbReference>
<keyword evidence="5" id="KW-0560">Oxidoreductase</keyword>
<dbReference type="PROSITE" id="PS00624">
    <property type="entry name" value="GMC_OXRED_2"/>
    <property type="match status" value="1"/>
</dbReference>
<dbReference type="SUPFAM" id="SSF54373">
    <property type="entry name" value="FAD-linked reductases, C-terminal domain"/>
    <property type="match status" value="1"/>
</dbReference>
<dbReference type="Pfam" id="PF08501">
    <property type="entry name" value="Shikimate_dh_N"/>
    <property type="match status" value="1"/>
</dbReference>
<dbReference type="EMBL" id="CP028901">
    <property type="protein sequence ID" value="AWB34214.1"/>
    <property type="molecule type" value="Genomic_DNA"/>
</dbReference>
<dbReference type="Pfam" id="PF05199">
    <property type="entry name" value="GMC_oxred_C"/>
    <property type="match status" value="1"/>
</dbReference>
<dbReference type="KEGG" id="boz:DBV39_11430"/>
<dbReference type="AlphaFoldDB" id="A0A2R4XKC2"/>
<feature type="domain" description="Glucose-methanol-choline oxidoreductase N-terminal" evidence="8">
    <location>
        <begin position="520"/>
        <end position="534"/>
    </location>
</feature>
<dbReference type="Gene3D" id="3.50.50.60">
    <property type="entry name" value="FAD/NAD(P)-binding domain"/>
    <property type="match status" value="1"/>
</dbReference>
<evidence type="ECO:0000256" key="5">
    <source>
        <dbReference type="ARBA" id="ARBA00023002"/>
    </source>
</evidence>
<dbReference type="OrthoDB" id="9785276at2"/>
<dbReference type="CDD" id="cd01065">
    <property type="entry name" value="NAD_bind_Shikimate_DH"/>
    <property type="match status" value="1"/>
</dbReference>
<feature type="domain" description="Glucose-methanol-choline oxidoreductase N-terminal" evidence="7">
    <location>
        <begin position="349"/>
        <end position="372"/>
    </location>
</feature>
<keyword evidence="3 6" id="KW-0285">Flavoprotein</keyword>
<evidence type="ECO:0000259" key="8">
    <source>
        <dbReference type="PROSITE" id="PS00624"/>
    </source>
</evidence>
<gene>
    <name evidence="9" type="ORF">DBV39_11430</name>
</gene>
<dbReference type="Gene3D" id="3.40.50.720">
    <property type="entry name" value="NAD(P)-binding Rossmann-like Domain"/>
    <property type="match status" value="1"/>
</dbReference>
<dbReference type="Gene3D" id="3.30.560.10">
    <property type="entry name" value="Glucose Oxidase, domain 3"/>
    <property type="match status" value="1"/>
</dbReference>
<evidence type="ECO:0000313" key="10">
    <source>
        <dbReference type="Proteomes" id="UP000244571"/>
    </source>
</evidence>
<reference evidence="9 10" key="1">
    <citation type="submission" date="2018-04" db="EMBL/GenBank/DDBJ databases">
        <title>Bordetella sp. HZ20 isolated from seawater.</title>
        <authorList>
            <person name="Sun C."/>
        </authorList>
    </citation>
    <scope>NUCLEOTIDE SEQUENCE [LARGE SCALE GENOMIC DNA]</scope>
    <source>
        <strain evidence="9 10">HZ20</strain>
    </source>
</reference>
<dbReference type="PANTHER" id="PTHR11552:SF147">
    <property type="entry name" value="CHOLINE DEHYDROGENASE, MITOCHONDRIAL"/>
    <property type="match status" value="1"/>
</dbReference>
<dbReference type="InterPro" id="IPR013708">
    <property type="entry name" value="Shikimate_DH-bd_N"/>
</dbReference>
<dbReference type="RefSeq" id="WP_108621630.1">
    <property type="nucleotide sequence ID" value="NZ_CP028901.1"/>
</dbReference>
<dbReference type="InterPro" id="IPR036188">
    <property type="entry name" value="FAD/NAD-bd_sf"/>
</dbReference>
<evidence type="ECO:0000256" key="3">
    <source>
        <dbReference type="ARBA" id="ARBA00022630"/>
    </source>
</evidence>
<dbReference type="InterPro" id="IPR000172">
    <property type="entry name" value="GMC_OxRdtase_N"/>
</dbReference>
<evidence type="ECO:0000259" key="7">
    <source>
        <dbReference type="PROSITE" id="PS00623"/>
    </source>
</evidence>
<evidence type="ECO:0000256" key="6">
    <source>
        <dbReference type="RuleBase" id="RU003968"/>
    </source>
</evidence>
<protein>
    <recommendedName>
        <fullName evidence="7 8">Glucose-methanol-choline oxidoreductase N-terminal domain-containing protein</fullName>
    </recommendedName>
</protein>
<proteinExistence type="inferred from homology"/>
<dbReference type="PANTHER" id="PTHR11552">
    <property type="entry name" value="GLUCOSE-METHANOL-CHOLINE GMC OXIDOREDUCTASE"/>
    <property type="match status" value="1"/>
</dbReference>
<dbReference type="SUPFAM" id="SSF53223">
    <property type="entry name" value="Aminoacid dehydrogenase-like, N-terminal domain"/>
    <property type="match status" value="1"/>
</dbReference>
<dbReference type="InterPro" id="IPR046346">
    <property type="entry name" value="Aminoacid_DH-like_N_sf"/>
</dbReference>
<dbReference type="Proteomes" id="UP000244571">
    <property type="component" value="Chromosome"/>
</dbReference>
<evidence type="ECO:0000256" key="4">
    <source>
        <dbReference type="ARBA" id="ARBA00022827"/>
    </source>
</evidence>
<comment type="similarity">
    <text evidence="2 6">Belongs to the GMC oxidoreductase family.</text>
</comment>
<evidence type="ECO:0000313" key="9">
    <source>
        <dbReference type="EMBL" id="AWB34214.1"/>
    </source>
</evidence>
<evidence type="ECO:0000256" key="1">
    <source>
        <dbReference type="ARBA" id="ARBA00001974"/>
    </source>
</evidence>
<evidence type="ECO:0000256" key="2">
    <source>
        <dbReference type="ARBA" id="ARBA00010790"/>
    </source>
</evidence>
<dbReference type="InterPro" id="IPR012132">
    <property type="entry name" value="GMC_OxRdtase"/>
</dbReference>
<comment type="cofactor">
    <cofactor evidence="1">
        <name>FAD</name>
        <dbReference type="ChEBI" id="CHEBI:57692"/>
    </cofactor>
</comment>
<keyword evidence="4 6" id="KW-0274">FAD</keyword>
<dbReference type="Pfam" id="PF00732">
    <property type="entry name" value="GMC_oxred_N"/>
    <property type="match status" value="1"/>
</dbReference>
<dbReference type="InterPro" id="IPR036291">
    <property type="entry name" value="NAD(P)-bd_dom_sf"/>
</dbReference>
<dbReference type="PROSITE" id="PS00623">
    <property type="entry name" value="GMC_OXRED_1"/>
    <property type="match status" value="1"/>
</dbReference>
<dbReference type="GO" id="GO:0050660">
    <property type="term" value="F:flavin adenine dinucleotide binding"/>
    <property type="evidence" value="ECO:0007669"/>
    <property type="project" value="InterPro"/>
</dbReference>
<accession>A0A2R4XKC2</accession>
<dbReference type="InterPro" id="IPR007867">
    <property type="entry name" value="GMC_OxRtase_C"/>
</dbReference>
<keyword evidence="10" id="KW-1185">Reference proteome</keyword>
<name>A0A2R4XKC2_9BURK</name>
<dbReference type="SUPFAM" id="SSF51735">
    <property type="entry name" value="NAD(P)-binding Rossmann-fold domains"/>
    <property type="match status" value="1"/>
</dbReference>
<dbReference type="GO" id="GO:0004764">
    <property type="term" value="F:shikimate 3-dehydrogenase (NADP+) activity"/>
    <property type="evidence" value="ECO:0007669"/>
    <property type="project" value="InterPro"/>
</dbReference>